<keyword evidence="1" id="KW-0812">Transmembrane</keyword>
<evidence type="ECO:0000313" key="2">
    <source>
        <dbReference type="EMBL" id="JAD67642.1"/>
    </source>
</evidence>
<keyword evidence="1" id="KW-0472">Membrane</keyword>
<dbReference type="EMBL" id="GBRH01230253">
    <property type="protein sequence ID" value="JAD67642.1"/>
    <property type="molecule type" value="Transcribed_RNA"/>
</dbReference>
<name>A0A0A9C817_ARUDO</name>
<accession>A0A0A9C817</accession>
<feature type="transmembrane region" description="Helical" evidence="1">
    <location>
        <begin position="17"/>
        <end position="38"/>
    </location>
</feature>
<proteinExistence type="predicted"/>
<organism evidence="2">
    <name type="scientific">Arundo donax</name>
    <name type="common">Giant reed</name>
    <name type="synonym">Donax arundinaceus</name>
    <dbReference type="NCBI Taxonomy" id="35708"/>
    <lineage>
        <taxon>Eukaryota</taxon>
        <taxon>Viridiplantae</taxon>
        <taxon>Streptophyta</taxon>
        <taxon>Embryophyta</taxon>
        <taxon>Tracheophyta</taxon>
        <taxon>Spermatophyta</taxon>
        <taxon>Magnoliopsida</taxon>
        <taxon>Liliopsida</taxon>
        <taxon>Poales</taxon>
        <taxon>Poaceae</taxon>
        <taxon>PACMAD clade</taxon>
        <taxon>Arundinoideae</taxon>
        <taxon>Arundineae</taxon>
        <taxon>Arundo</taxon>
    </lineage>
</organism>
<sequence>MDLKCLDPKELYNINSVFVYIYSFVYIVSPIHGCALYYKMDQIINIC</sequence>
<protein>
    <submittedName>
        <fullName evidence="2">Uncharacterized protein</fullName>
    </submittedName>
</protein>
<dbReference type="AlphaFoldDB" id="A0A0A9C817"/>
<reference evidence="2" key="1">
    <citation type="submission" date="2014-09" db="EMBL/GenBank/DDBJ databases">
        <authorList>
            <person name="Magalhaes I.L.F."/>
            <person name="Oliveira U."/>
            <person name="Santos F.R."/>
            <person name="Vidigal T.H.D.A."/>
            <person name="Brescovit A.D."/>
            <person name="Santos A.J."/>
        </authorList>
    </citation>
    <scope>NUCLEOTIDE SEQUENCE</scope>
    <source>
        <tissue evidence="2">Shoot tissue taken approximately 20 cm above the soil surface</tissue>
    </source>
</reference>
<reference evidence="2" key="2">
    <citation type="journal article" date="2015" name="Data Brief">
        <title>Shoot transcriptome of the giant reed, Arundo donax.</title>
        <authorList>
            <person name="Barrero R.A."/>
            <person name="Guerrero F.D."/>
            <person name="Moolhuijzen P."/>
            <person name="Goolsby J.A."/>
            <person name="Tidwell J."/>
            <person name="Bellgard S.E."/>
            <person name="Bellgard M.I."/>
        </authorList>
    </citation>
    <scope>NUCLEOTIDE SEQUENCE</scope>
    <source>
        <tissue evidence="2">Shoot tissue taken approximately 20 cm above the soil surface</tissue>
    </source>
</reference>
<keyword evidence="1" id="KW-1133">Transmembrane helix</keyword>
<evidence type="ECO:0000256" key="1">
    <source>
        <dbReference type="SAM" id="Phobius"/>
    </source>
</evidence>